<gene>
    <name evidence="2" type="ORF">L249_3157</name>
</gene>
<keyword evidence="1" id="KW-0812">Transmembrane</keyword>
<keyword evidence="1" id="KW-1133">Transmembrane helix</keyword>
<reference evidence="2 3" key="1">
    <citation type="journal article" date="2015" name="BMC Genomics">
        <title>Insights from the genome of Ophiocordyceps polyrhachis-furcata to pathogenicity and host specificity in insect fungi.</title>
        <authorList>
            <person name="Wichadakul D."/>
            <person name="Kobmoo N."/>
            <person name="Ingsriswang S."/>
            <person name="Tangphatsornruang S."/>
            <person name="Chantasingh D."/>
            <person name="Luangsa-ard J.J."/>
            <person name="Eurwilaichitr L."/>
        </authorList>
    </citation>
    <scope>NUCLEOTIDE SEQUENCE [LARGE SCALE GENOMIC DNA]</scope>
    <source>
        <strain evidence="2 3">BCC 54312</strain>
    </source>
</reference>
<proteinExistence type="predicted"/>
<organism evidence="2 3">
    <name type="scientific">Ophiocordyceps polyrhachis-furcata BCC 54312</name>
    <dbReference type="NCBI Taxonomy" id="1330021"/>
    <lineage>
        <taxon>Eukaryota</taxon>
        <taxon>Fungi</taxon>
        <taxon>Dikarya</taxon>
        <taxon>Ascomycota</taxon>
        <taxon>Pezizomycotina</taxon>
        <taxon>Sordariomycetes</taxon>
        <taxon>Hypocreomycetidae</taxon>
        <taxon>Hypocreales</taxon>
        <taxon>Ophiocordycipitaceae</taxon>
        <taxon>Ophiocordyceps</taxon>
    </lineage>
</organism>
<evidence type="ECO:0000313" key="3">
    <source>
        <dbReference type="Proteomes" id="UP000253664"/>
    </source>
</evidence>
<feature type="transmembrane region" description="Helical" evidence="1">
    <location>
        <begin position="109"/>
        <end position="131"/>
    </location>
</feature>
<protein>
    <submittedName>
        <fullName evidence="2">Uncharacterized protein</fullName>
    </submittedName>
</protein>
<evidence type="ECO:0000256" key="1">
    <source>
        <dbReference type="SAM" id="Phobius"/>
    </source>
</evidence>
<dbReference type="Proteomes" id="UP000253664">
    <property type="component" value="Unassembled WGS sequence"/>
</dbReference>
<dbReference type="EMBL" id="LKCN02000001">
    <property type="protein sequence ID" value="RCI17275.1"/>
    <property type="molecule type" value="Genomic_DNA"/>
</dbReference>
<evidence type="ECO:0000313" key="2">
    <source>
        <dbReference type="EMBL" id="RCI17275.1"/>
    </source>
</evidence>
<sequence>MTSSPSPSPSPLPPEDVASKAVVIRLRDWGSSSLPPMLLATLVTALHARPLQIFPLALFTPTLLFASYLNLAGFPTNSAGVSAAWSGAYAMTALRRRQPFREKLTARGAVRGVAIALGALNFLAGGVAYLAGDSKRDERERLQRNRWGGEDSKT</sequence>
<accession>A0A367LS46</accession>
<keyword evidence="1" id="KW-0472">Membrane</keyword>
<dbReference type="STRING" id="1330021.A0A367LS46"/>
<comment type="caution">
    <text evidence="2">The sequence shown here is derived from an EMBL/GenBank/DDBJ whole genome shotgun (WGS) entry which is preliminary data.</text>
</comment>
<dbReference type="OrthoDB" id="4868994at2759"/>
<keyword evidence="3" id="KW-1185">Reference proteome</keyword>
<dbReference type="AlphaFoldDB" id="A0A367LS46"/>
<name>A0A367LS46_9HYPO</name>